<evidence type="ECO:0000313" key="6">
    <source>
        <dbReference type="Proteomes" id="UP001194469"/>
    </source>
</evidence>
<dbReference type="SUPFAM" id="SSF53756">
    <property type="entry name" value="UDP-Glycosyltransferase/glycogen phosphorylase"/>
    <property type="match status" value="1"/>
</dbReference>
<dbReference type="RefSeq" id="WP_196608432.1">
    <property type="nucleotide sequence ID" value="NZ_VRYY01000092.1"/>
</dbReference>
<feature type="domain" description="Glycosyltransferase subfamily 4-like N-terminal" evidence="4">
    <location>
        <begin position="12"/>
        <end position="145"/>
    </location>
</feature>
<keyword evidence="6" id="KW-1185">Reference proteome</keyword>
<dbReference type="InterPro" id="IPR028098">
    <property type="entry name" value="Glyco_trans_4-like_N"/>
</dbReference>
<comment type="caution">
    <text evidence="5">The sequence shown here is derived from an EMBL/GenBank/DDBJ whole genome shotgun (WGS) entry which is preliminary data.</text>
</comment>
<protein>
    <submittedName>
        <fullName evidence="5">Glycosyltransferase</fullName>
    </submittedName>
</protein>
<dbReference type="Proteomes" id="UP001194469">
    <property type="component" value="Unassembled WGS sequence"/>
</dbReference>
<organism evidence="5 6">
    <name type="scientific">Nitratidesulfovibrio oxamicus</name>
    <dbReference type="NCBI Taxonomy" id="32016"/>
    <lineage>
        <taxon>Bacteria</taxon>
        <taxon>Pseudomonadati</taxon>
        <taxon>Thermodesulfobacteriota</taxon>
        <taxon>Desulfovibrionia</taxon>
        <taxon>Desulfovibrionales</taxon>
        <taxon>Desulfovibrionaceae</taxon>
        <taxon>Nitratidesulfovibrio</taxon>
    </lineage>
</organism>
<sequence length="361" mass="39770">MNIAFVNSTRKWGGVKTWILDFAERLSSYGHDVRVYGRQQAFVDEAKRRVGHGESATFGFDLNPATIAWFRRRFSEHRTDVVITNIGKDLATAGVAARLLNIPVVQQIGLPGDIPHRLKTRLLHAWIAPRFLCSCQYIADGFLTSLPYLRAEDLHVVLTAKRVATGPLSVSTPRRLVATQQLNPDKGHETLLRALSSLDIPFELDVAGTGSHEAYLKDLAVSLGIADRIRWHGFTTRVPELLERADVFLLASLSEGLPNTLQEALAQGVLPVARDVGGVREVYTPELLPWLLPYAAGPAEFAEMLRKALTLPDEKLLEMKHAARQACAARCELDGKARELEAWLADLTAKAGQTGQARSAS</sequence>
<keyword evidence="2" id="KW-0808">Transferase</keyword>
<name>A0ABS0J1J0_9BACT</name>
<dbReference type="PANTHER" id="PTHR12526:SF510">
    <property type="entry name" value="D-INOSITOL 3-PHOSPHATE GLYCOSYLTRANSFERASE"/>
    <property type="match status" value="1"/>
</dbReference>
<dbReference type="CDD" id="cd03811">
    <property type="entry name" value="GT4_GT28_WabH-like"/>
    <property type="match status" value="1"/>
</dbReference>
<gene>
    <name evidence="5" type="ORF">FVW20_04255</name>
</gene>
<evidence type="ECO:0000256" key="2">
    <source>
        <dbReference type="ARBA" id="ARBA00022679"/>
    </source>
</evidence>
<dbReference type="EMBL" id="VRYY01000092">
    <property type="protein sequence ID" value="MBG3876261.1"/>
    <property type="molecule type" value="Genomic_DNA"/>
</dbReference>
<accession>A0ABS0J1J0</accession>
<evidence type="ECO:0000259" key="3">
    <source>
        <dbReference type="Pfam" id="PF00534"/>
    </source>
</evidence>
<dbReference type="InterPro" id="IPR001296">
    <property type="entry name" value="Glyco_trans_1"/>
</dbReference>
<evidence type="ECO:0000313" key="5">
    <source>
        <dbReference type="EMBL" id="MBG3876261.1"/>
    </source>
</evidence>
<evidence type="ECO:0000256" key="1">
    <source>
        <dbReference type="ARBA" id="ARBA00022676"/>
    </source>
</evidence>
<dbReference type="Gene3D" id="3.40.50.2000">
    <property type="entry name" value="Glycogen Phosphorylase B"/>
    <property type="match status" value="2"/>
</dbReference>
<dbReference type="Pfam" id="PF00534">
    <property type="entry name" value="Glycos_transf_1"/>
    <property type="match status" value="1"/>
</dbReference>
<dbReference type="Pfam" id="PF13439">
    <property type="entry name" value="Glyco_transf_4"/>
    <property type="match status" value="1"/>
</dbReference>
<dbReference type="PANTHER" id="PTHR12526">
    <property type="entry name" value="GLYCOSYLTRANSFERASE"/>
    <property type="match status" value="1"/>
</dbReference>
<evidence type="ECO:0000259" key="4">
    <source>
        <dbReference type="Pfam" id="PF13439"/>
    </source>
</evidence>
<proteinExistence type="predicted"/>
<feature type="domain" description="Glycosyl transferase family 1" evidence="3">
    <location>
        <begin position="172"/>
        <end position="325"/>
    </location>
</feature>
<keyword evidence="1" id="KW-0328">Glycosyltransferase</keyword>
<reference evidence="5 6" key="1">
    <citation type="submission" date="2019-08" db="EMBL/GenBank/DDBJ databases">
        <authorList>
            <person name="Luo N."/>
        </authorList>
    </citation>
    <scope>NUCLEOTIDE SEQUENCE [LARGE SCALE GENOMIC DNA]</scope>
    <source>
        <strain evidence="5 6">NCIMB 9442</strain>
    </source>
</reference>